<dbReference type="InterPro" id="IPR011008">
    <property type="entry name" value="Dimeric_a/b-barrel"/>
</dbReference>
<evidence type="ECO:0008006" key="3">
    <source>
        <dbReference type="Google" id="ProtNLM"/>
    </source>
</evidence>
<organism evidence="1 2">
    <name type="scientific">Anditalea andensis</name>
    <dbReference type="NCBI Taxonomy" id="1048983"/>
    <lineage>
        <taxon>Bacteria</taxon>
        <taxon>Pseudomonadati</taxon>
        <taxon>Bacteroidota</taxon>
        <taxon>Cytophagia</taxon>
        <taxon>Cytophagales</taxon>
        <taxon>Cytophagaceae</taxon>
        <taxon>Anditalea</taxon>
    </lineage>
</organism>
<dbReference type="Gene3D" id="3.30.70.100">
    <property type="match status" value="1"/>
</dbReference>
<evidence type="ECO:0000313" key="2">
    <source>
        <dbReference type="Proteomes" id="UP000027821"/>
    </source>
</evidence>
<dbReference type="RefSeq" id="WP_035079019.1">
    <property type="nucleotide sequence ID" value="NZ_JMIH01000034.1"/>
</dbReference>
<dbReference type="PANTHER" id="PTHR43239:SF1">
    <property type="entry name" value="UPF0734 PROTEIN DDB_G0273871_DDB_G0273177"/>
    <property type="match status" value="1"/>
</dbReference>
<gene>
    <name evidence="1" type="ORF">EL17_20870</name>
</gene>
<dbReference type="OrthoDB" id="1430580at2"/>
<dbReference type="STRING" id="1048983.EL17_20870"/>
<dbReference type="PANTHER" id="PTHR43239">
    <property type="entry name" value="UPF0734 PROTEIN DDB_G0273871/DDB_G0273177"/>
    <property type="match status" value="1"/>
</dbReference>
<dbReference type="InterPro" id="IPR052996">
    <property type="entry name" value="Carb_Metab_Mutarotase"/>
</dbReference>
<name>A0A074KUL7_9BACT</name>
<dbReference type="SUPFAM" id="SSF54909">
    <property type="entry name" value="Dimeric alpha+beta barrel"/>
    <property type="match status" value="1"/>
</dbReference>
<dbReference type="InterPro" id="IPR008000">
    <property type="entry name" value="Rham/fucose_mutarotase"/>
</dbReference>
<sequence length="113" mass="13459">MNKSVRYTLCLDLVDEPGLIAEYEAYHQQVWPEILLNMKAAGILSAEIYRWQNRLCMILETTPEFSFDHKAMLDQSNKKVIEWEKLMWKYQQSLPGVLDGSKWQLMQKIFRMD</sequence>
<accession>A0A074KUL7</accession>
<comment type="caution">
    <text evidence="1">The sequence shown here is derived from an EMBL/GenBank/DDBJ whole genome shotgun (WGS) entry which is preliminary data.</text>
</comment>
<dbReference type="EMBL" id="JMIH01000034">
    <property type="protein sequence ID" value="KEO71970.1"/>
    <property type="molecule type" value="Genomic_DNA"/>
</dbReference>
<proteinExistence type="predicted"/>
<dbReference type="GO" id="GO:0016857">
    <property type="term" value="F:racemase and epimerase activity, acting on carbohydrates and derivatives"/>
    <property type="evidence" value="ECO:0007669"/>
    <property type="project" value="InterPro"/>
</dbReference>
<dbReference type="Pfam" id="PF05336">
    <property type="entry name" value="rhaM"/>
    <property type="match status" value="1"/>
</dbReference>
<protein>
    <recommendedName>
        <fullName evidence="3">L-fucose mutarotase</fullName>
    </recommendedName>
</protein>
<dbReference type="Proteomes" id="UP000027821">
    <property type="component" value="Unassembled WGS sequence"/>
</dbReference>
<reference evidence="1 2" key="1">
    <citation type="submission" date="2014-04" db="EMBL/GenBank/DDBJ databases">
        <title>Characterization and application of a salt tolerant electro-active bacterium.</title>
        <authorList>
            <person name="Yang L."/>
            <person name="Wei S."/>
            <person name="Tay Q.X.M."/>
        </authorList>
    </citation>
    <scope>NUCLEOTIDE SEQUENCE [LARGE SCALE GENOMIC DNA]</scope>
    <source>
        <strain evidence="1 2">LY1</strain>
    </source>
</reference>
<keyword evidence="2" id="KW-1185">Reference proteome</keyword>
<evidence type="ECO:0000313" key="1">
    <source>
        <dbReference type="EMBL" id="KEO71970.1"/>
    </source>
</evidence>
<dbReference type="AlphaFoldDB" id="A0A074KUL7"/>
<dbReference type="eggNOG" id="COG3254">
    <property type="taxonomic scope" value="Bacteria"/>
</dbReference>